<gene>
    <name evidence="9" type="ORF">GCM10009827_067540</name>
</gene>
<dbReference type="PANTHER" id="PTHR11629">
    <property type="entry name" value="VACUOLAR PROTON ATPASES"/>
    <property type="match status" value="1"/>
</dbReference>
<feature type="transmembrane region" description="Helical" evidence="8">
    <location>
        <begin position="260"/>
        <end position="285"/>
    </location>
</feature>
<keyword evidence="10" id="KW-1185">Reference proteome</keyword>
<feature type="transmembrane region" description="Helical" evidence="8">
    <location>
        <begin position="334"/>
        <end position="359"/>
    </location>
</feature>
<evidence type="ECO:0000256" key="3">
    <source>
        <dbReference type="ARBA" id="ARBA00022448"/>
    </source>
</evidence>
<reference evidence="9 10" key="1">
    <citation type="journal article" date="2019" name="Int. J. Syst. Evol. Microbiol.">
        <title>The Global Catalogue of Microorganisms (GCM) 10K type strain sequencing project: providing services to taxonomists for standard genome sequencing and annotation.</title>
        <authorList>
            <consortium name="The Broad Institute Genomics Platform"/>
            <consortium name="The Broad Institute Genome Sequencing Center for Infectious Disease"/>
            <person name="Wu L."/>
            <person name="Ma J."/>
        </authorList>
    </citation>
    <scope>NUCLEOTIDE SEQUENCE [LARGE SCALE GENOMIC DNA]</scope>
    <source>
        <strain evidence="9 10">JCM 15933</strain>
    </source>
</reference>
<dbReference type="PANTHER" id="PTHR11629:SF63">
    <property type="entry name" value="V-TYPE PROTON ATPASE SUBUNIT A"/>
    <property type="match status" value="1"/>
</dbReference>
<keyword evidence="3" id="KW-0813">Transport</keyword>
<evidence type="ECO:0000313" key="9">
    <source>
        <dbReference type="EMBL" id="GAA1538828.1"/>
    </source>
</evidence>
<protein>
    <recommendedName>
        <fullName evidence="11">V-type ATP synthase subunit I</fullName>
    </recommendedName>
</protein>
<evidence type="ECO:0000313" key="10">
    <source>
        <dbReference type="Proteomes" id="UP001501470"/>
    </source>
</evidence>
<feature type="transmembrane region" description="Helical" evidence="8">
    <location>
        <begin position="371"/>
        <end position="400"/>
    </location>
</feature>
<keyword evidence="4 8" id="KW-0812">Transmembrane</keyword>
<comment type="caution">
    <text evidence="9">The sequence shown here is derived from an EMBL/GenBank/DDBJ whole genome shotgun (WGS) entry which is preliminary data.</text>
</comment>
<comment type="similarity">
    <text evidence="2">Belongs to the V-ATPase 116 kDa subunit family.</text>
</comment>
<evidence type="ECO:0000256" key="2">
    <source>
        <dbReference type="ARBA" id="ARBA00009904"/>
    </source>
</evidence>
<dbReference type="Pfam" id="PF01496">
    <property type="entry name" value="V_ATPase_I"/>
    <property type="match status" value="1"/>
</dbReference>
<comment type="subcellular location">
    <subcellularLocation>
        <location evidence="1">Membrane</location>
        <topology evidence="1">Multi-pass membrane protein</topology>
    </subcellularLocation>
</comment>
<organism evidence="9 10">
    <name type="scientific">Dactylosporangium maewongense</name>
    <dbReference type="NCBI Taxonomy" id="634393"/>
    <lineage>
        <taxon>Bacteria</taxon>
        <taxon>Bacillati</taxon>
        <taxon>Actinomycetota</taxon>
        <taxon>Actinomycetes</taxon>
        <taxon>Micromonosporales</taxon>
        <taxon>Micromonosporaceae</taxon>
        <taxon>Dactylosporangium</taxon>
    </lineage>
</organism>
<feature type="transmembrane region" description="Helical" evidence="8">
    <location>
        <begin position="226"/>
        <end position="248"/>
    </location>
</feature>
<evidence type="ECO:0000256" key="5">
    <source>
        <dbReference type="ARBA" id="ARBA00022989"/>
    </source>
</evidence>
<evidence type="ECO:0000256" key="8">
    <source>
        <dbReference type="SAM" id="Phobius"/>
    </source>
</evidence>
<sequence length="433" mass="44782">MTTPGPASWRQRLRPVRMTRVALVAPEDTLDAVLAEVGLAGVVELEPVDHGAGDPDEVGFDRMRAAALRRHGAAAYLGWCPEPSRGALADRLAPLGGALAALRPPPGAEPPTLLTRAGRVSRSFAPIVETYGAVPYADVDPTLPAGVAYVVMFGMMFGDAGHGLVLVLVAVLLARHPPRRYPRLRDAWPFVAGAGLASTVFGVLYGEFFGPTGLLPALWLRPLAEPVRLLVAAVGLGGAFLAVAYVVGIVNRWREGSAGLALYAPSGVAGAAVFAGLALLAAGVFAASAPLVAVSAAVAAAGLAFAAAGLHAAAGEGAAVAQTVVQLFDLVVRICANLISFARLAAFGLTHAALGALVWAGTTGLWHRGGVWTVTAVTVFVLGNAVAFGLEAVVAGVQALRLEYYELFSRVFEGTGRPFRPWRCVPASKEVQR</sequence>
<dbReference type="EMBL" id="BAAAQD010000015">
    <property type="protein sequence ID" value="GAA1538828.1"/>
    <property type="molecule type" value="Genomic_DNA"/>
</dbReference>
<keyword evidence="5 8" id="KW-1133">Transmembrane helix</keyword>
<keyword evidence="7 8" id="KW-0472">Membrane</keyword>
<evidence type="ECO:0000256" key="4">
    <source>
        <dbReference type="ARBA" id="ARBA00022692"/>
    </source>
</evidence>
<evidence type="ECO:0000256" key="1">
    <source>
        <dbReference type="ARBA" id="ARBA00004141"/>
    </source>
</evidence>
<feature type="transmembrane region" description="Helical" evidence="8">
    <location>
        <begin position="147"/>
        <end position="174"/>
    </location>
</feature>
<feature type="transmembrane region" description="Helical" evidence="8">
    <location>
        <begin position="291"/>
        <end position="313"/>
    </location>
</feature>
<keyword evidence="6" id="KW-0406">Ion transport</keyword>
<evidence type="ECO:0000256" key="7">
    <source>
        <dbReference type="ARBA" id="ARBA00023136"/>
    </source>
</evidence>
<proteinExistence type="inferred from homology"/>
<evidence type="ECO:0000256" key="6">
    <source>
        <dbReference type="ARBA" id="ARBA00023065"/>
    </source>
</evidence>
<dbReference type="Proteomes" id="UP001501470">
    <property type="component" value="Unassembled WGS sequence"/>
</dbReference>
<feature type="transmembrane region" description="Helical" evidence="8">
    <location>
        <begin position="186"/>
        <end position="206"/>
    </location>
</feature>
<evidence type="ECO:0008006" key="11">
    <source>
        <dbReference type="Google" id="ProtNLM"/>
    </source>
</evidence>
<name>A0ABN2BFC9_9ACTN</name>
<accession>A0ABN2BFC9</accession>
<dbReference type="InterPro" id="IPR002490">
    <property type="entry name" value="V-ATPase_116kDa_su"/>
</dbReference>